<dbReference type="GO" id="GO:0051301">
    <property type="term" value="P:cell division"/>
    <property type="evidence" value="ECO:0007669"/>
    <property type="project" value="UniProtKB-KW"/>
</dbReference>
<dbReference type="Pfam" id="PF04101">
    <property type="entry name" value="Glyco_tran_28_C"/>
    <property type="match status" value="1"/>
</dbReference>
<dbReference type="EC" id="2.4.1.227" evidence="10"/>
<dbReference type="GO" id="GO:0051991">
    <property type="term" value="F:UDP-N-acetyl-D-glucosamine:N-acetylmuramoyl-L-alanyl-D-glutamyl-meso-2,6-diaminopimelyl-D-alanyl-D-alanine-diphosphoundecaprenol 4-beta-N-acetylglucosaminlytransferase activity"/>
    <property type="evidence" value="ECO:0007669"/>
    <property type="project" value="RHEA"/>
</dbReference>
<proteinExistence type="inferred from homology"/>
<organism evidence="14 15">
    <name type="scientific">Rudaeicoccus suwonensis</name>
    <dbReference type="NCBI Taxonomy" id="657409"/>
    <lineage>
        <taxon>Bacteria</taxon>
        <taxon>Bacillati</taxon>
        <taxon>Actinomycetota</taxon>
        <taxon>Actinomycetes</taxon>
        <taxon>Micrococcales</taxon>
        <taxon>Dermacoccaceae</taxon>
        <taxon>Rudaeicoccus</taxon>
    </lineage>
</organism>
<dbReference type="GO" id="GO:0009252">
    <property type="term" value="P:peptidoglycan biosynthetic process"/>
    <property type="evidence" value="ECO:0007669"/>
    <property type="project" value="UniProtKB-UniRule"/>
</dbReference>
<comment type="subcellular location">
    <subcellularLocation>
        <location evidence="10">Cell membrane</location>
        <topology evidence="10">Peripheral membrane protein</topology>
        <orientation evidence="10">Cytoplasmic side</orientation>
    </subcellularLocation>
</comment>
<dbReference type="GO" id="GO:0008360">
    <property type="term" value="P:regulation of cell shape"/>
    <property type="evidence" value="ECO:0007669"/>
    <property type="project" value="UniProtKB-KW"/>
</dbReference>
<evidence type="ECO:0000256" key="2">
    <source>
        <dbReference type="ARBA" id="ARBA00022618"/>
    </source>
</evidence>
<keyword evidence="3 10" id="KW-0328">Glycosyltransferase</keyword>
<gene>
    <name evidence="10" type="primary">murG</name>
    <name evidence="14" type="ORF">BKA23_2069</name>
</gene>
<evidence type="ECO:0000256" key="8">
    <source>
        <dbReference type="ARBA" id="ARBA00023306"/>
    </source>
</evidence>
<feature type="binding site" evidence="10">
    <location>
        <position position="329"/>
    </location>
    <ligand>
        <name>UDP-N-acetyl-alpha-D-glucosamine</name>
        <dbReference type="ChEBI" id="CHEBI:57705"/>
    </ligand>
</feature>
<dbReference type="GO" id="GO:0005975">
    <property type="term" value="P:carbohydrate metabolic process"/>
    <property type="evidence" value="ECO:0007669"/>
    <property type="project" value="InterPro"/>
</dbReference>
<comment type="caution">
    <text evidence="10">Lacks conserved residue(s) required for the propagation of feature annotation.</text>
</comment>
<evidence type="ECO:0000256" key="9">
    <source>
        <dbReference type="ARBA" id="ARBA00023316"/>
    </source>
</evidence>
<dbReference type="InterPro" id="IPR004276">
    <property type="entry name" value="GlycoTrans_28_N"/>
</dbReference>
<comment type="pathway">
    <text evidence="10">Cell wall biogenesis; peptidoglycan biosynthesis.</text>
</comment>
<sequence length="402" mass="41311">MSDTAAEHGGTDSSARSGDGVVPARSSDAAALTSVVLAGGGTAGHISPLLATADALRRENPDVRITVVGSVGGLEETIVPERGYDLKVIPKAAFPRRPDLAALRFPLTFRRAVRQATDVVRNAEADVVVGFGGYVCPPAFLAARRAGVPIVVHEGNARPGLATRLGARFTSFIATTFSATKLPGARLLGMPLRHEITGLDRAALRPEALREFGLTDAMPTILVTGGSLGAARINEAFAGAVAALRSAGVQVLHVTGRGKEFDPDAGATAAKPDGGDAAYVVLPYADRMELCYAAADLVVTRAGANMVCETASIGLPAVFVPLPIGNGEQRLNCADVVDAGGAIVVDNADFTADYVVQQVIPLAKNADRLALMGAAARAQGHGEADEKLVAMIHEAVSAAARS</sequence>
<evidence type="ECO:0000256" key="11">
    <source>
        <dbReference type="SAM" id="MobiDB-lite"/>
    </source>
</evidence>
<dbReference type="SUPFAM" id="SSF53756">
    <property type="entry name" value="UDP-Glycosyltransferase/glycogen phosphorylase"/>
    <property type="match status" value="1"/>
</dbReference>
<feature type="domain" description="Glycosyl transferase family 28 C-terminal" evidence="13">
    <location>
        <begin position="220"/>
        <end position="384"/>
    </location>
</feature>
<comment type="similarity">
    <text evidence="10">Belongs to the glycosyltransferase 28 family. MurG subfamily.</text>
</comment>
<evidence type="ECO:0000256" key="10">
    <source>
        <dbReference type="HAMAP-Rule" id="MF_00033"/>
    </source>
</evidence>
<dbReference type="Gene3D" id="3.40.50.2000">
    <property type="entry name" value="Glycogen Phosphorylase B"/>
    <property type="match status" value="2"/>
</dbReference>
<protein>
    <recommendedName>
        <fullName evidence="10">UDP-N-acetylglucosamine--N-acetylmuramyl-(pentapeptide) pyrophosphoryl-undecaprenol N-acetylglucosamine transferase</fullName>
        <ecNumber evidence="10">2.4.1.227</ecNumber>
    </recommendedName>
    <alternativeName>
        <fullName evidence="10">Undecaprenyl-PP-MurNAc-pentapeptide-UDPGlcNAc GlcNAc transferase</fullName>
    </alternativeName>
</protein>
<dbReference type="GO" id="GO:0071555">
    <property type="term" value="P:cell wall organization"/>
    <property type="evidence" value="ECO:0007669"/>
    <property type="project" value="UniProtKB-KW"/>
</dbReference>
<evidence type="ECO:0000313" key="14">
    <source>
        <dbReference type="EMBL" id="TWE13240.1"/>
    </source>
</evidence>
<feature type="domain" description="Glycosyltransferase family 28 N-terminal" evidence="12">
    <location>
        <begin position="35"/>
        <end position="171"/>
    </location>
</feature>
<feature type="compositionally biased region" description="Basic and acidic residues" evidence="11">
    <location>
        <begin position="1"/>
        <end position="10"/>
    </location>
</feature>
<dbReference type="EMBL" id="VIVQ01000001">
    <property type="protein sequence ID" value="TWE13240.1"/>
    <property type="molecule type" value="Genomic_DNA"/>
</dbReference>
<comment type="function">
    <text evidence="10">Cell wall formation. Catalyzes the transfer of a GlcNAc subunit on undecaprenyl-pyrophosphoryl-MurNAc-pentapeptide (lipid intermediate I) to form undecaprenyl-pyrophosphoryl-MurNAc-(pentapeptide)GlcNAc (lipid intermediate II).</text>
</comment>
<evidence type="ECO:0000256" key="6">
    <source>
        <dbReference type="ARBA" id="ARBA00022984"/>
    </source>
</evidence>
<dbReference type="Pfam" id="PF03033">
    <property type="entry name" value="Glyco_transf_28"/>
    <property type="match status" value="1"/>
</dbReference>
<keyword evidence="9 10" id="KW-0961">Cell wall biogenesis/degradation</keyword>
<dbReference type="InterPro" id="IPR007235">
    <property type="entry name" value="Glyco_trans_28_C"/>
</dbReference>
<feature type="binding site" evidence="10">
    <location>
        <position position="193"/>
    </location>
    <ligand>
        <name>UDP-N-acetyl-alpha-D-glucosamine</name>
        <dbReference type="ChEBI" id="CHEBI:57705"/>
    </ligand>
</feature>
<keyword evidence="6 10" id="KW-0573">Peptidoglycan synthesis</keyword>
<dbReference type="HAMAP" id="MF_00033">
    <property type="entry name" value="MurG"/>
    <property type="match status" value="1"/>
</dbReference>
<dbReference type="CDD" id="cd03785">
    <property type="entry name" value="GT28_MurG"/>
    <property type="match status" value="1"/>
</dbReference>
<evidence type="ECO:0000256" key="5">
    <source>
        <dbReference type="ARBA" id="ARBA00022960"/>
    </source>
</evidence>
<evidence type="ECO:0000313" key="15">
    <source>
        <dbReference type="Proteomes" id="UP000318297"/>
    </source>
</evidence>
<comment type="caution">
    <text evidence="14">The sequence shown here is derived from an EMBL/GenBank/DDBJ whole genome shotgun (WGS) entry which is preliminary data.</text>
</comment>
<keyword evidence="8 10" id="KW-0131">Cell cycle</keyword>
<dbReference type="PANTHER" id="PTHR21015:SF22">
    <property type="entry name" value="GLYCOSYLTRANSFERASE"/>
    <property type="match status" value="1"/>
</dbReference>
<keyword evidence="2 10" id="KW-0132">Cell division</keyword>
<dbReference type="InterPro" id="IPR006009">
    <property type="entry name" value="GlcNAc_MurG"/>
</dbReference>
<comment type="catalytic activity">
    <reaction evidence="10">
        <text>di-trans,octa-cis-undecaprenyl diphospho-N-acetyl-alpha-D-muramoyl-L-alanyl-D-glutamyl-meso-2,6-diaminopimeloyl-D-alanyl-D-alanine + UDP-N-acetyl-alpha-D-glucosamine = di-trans,octa-cis-undecaprenyl diphospho-[N-acetyl-alpha-D-glucosaminyl-(1-&gt;4)]-N-acetyl-alpha-D-muramoyl-L-alanyl-D-glutamyl-meso-2,6-diaminopimeloyl-D-alanyl-D-alanine + UDP + H(+)</text>
        <dbReference type="Rhea" id="RHEA:31227"/>
        <dbReference type="ChEBI" id="CHEBI:15378"/>
        <dbReference type="ChEBI" id="CHEBI:57705"/>
        <dbReference type="ChEBI" id="CHEBI:58223"/>
        <dbReference type="ChEBI" id="CHEBI:61387"/>
        <dbReference type="ChEBI" id="CHEBI:61388"/>
        <dbReference type="EC" id="2.4.1.227"/>
    </reaction>
</comment>
<feature type="binding site" evidence="10">
    <location>
        <position position="227"/>
    </location>
    <ligand>
        <name>UDP-N-acetyl-alpha-D-glucosamine</name>
        <dbReference type="ChEBI" id="CHEBI:57705"/>
    </ligand>
</feature>
<dbReference type="Proteomes" id="UP000318297">
    <property type="component" value="Unassembled WGS sequence"/>
</dbReference>
<evidence type="ECO:0000259" key="12">
    <source>
        <dbReference type="Pfam" id="PF03033"/>
    </source>
</evidence>
<dbReference type="PANTHER" id="PTHR21015">
    <property type="entry name" value="UDP-N-ACETYLGLUCOSAMINE--N-ACETYLMURAMYL-(PENTAPEPTIDE) PYROPHOSPHORYL-UNDECAPRENOL N-ACETYLGLUCOSAMINE TRANSFERASE 1"/>
    <property type="match status" value="1"/>
</dbReference>
<keyword evidence="4 10" id="KW-0808">Transferase</keyword>
<accession>A0A561ECA3</accession>
<evidence type="ECO:0000256" key="1">
    <source>
        <dbReference type="ARBA" id="ARBA00022475"/>
    </source>
</evidence>
<keyword evidence="7 10" id="KW-0472">Membrane</keyword>
<dbReference type="GO" id="GO:0005886">
    <property type="term" value="C:plasma membrane"/>
    <property type="evidence" value="ECO:0007669"/>
    <property type="project" value="UniProtKB-SubCell"/>
</dbReference>
<reference evidence="14 15" key="1">
    <citation type="submission" date="2019-06" db="EMBL/GenBank/DDBJ databases">
        <title>Sequencing the genomes of 1000 actinobacteria strains.</title>
        <authorList>
            <person name="Klenk H.-P."/>
        </authorList>
    </citation>
    <scope>NUCLEOTIDE SEQUENCE [LARGE SCALE GENOMIC DNA]</scope>
    <source>
        <strain evidence="14 15">DSM 19560</strain>
    </source>
</reference>
<dbReference type="NCBIfam" id="TIGR01133">
    <property type="entry name" value="murG"/>
    <property type="match status" value="1"/>
</dbReference>
<keyword evidence="5 10" id="KW-0133">Cell shape</keyword>
<feature type="region of interest" description="Disordered" evidence="11">
    <location>
        <begin position="1"/>
        <end position="23"/>
    </location>
</feature>
<name>A0A561ECA3_9MICO</name>
<evidence type="ECO:0000256" key="7">
    <source>
        <dbReference type="ARBA" id="ARBA00023136"/>
    </source>
</evidence>
<dbReference type="UniPathway" id="UPA00219"/>
<feature type="binding site" evidence="10">
    <location>
        <begin position="42"/>
        <end position="44"/>
    </location>
    <ligand>
        <name>UDP-N-acetyl-alpha-D-glucosamine</name>
        <dbReference type="ChEBI" id="CHEBI:57705"/>
    </ligand>
</feature>
<keyword evidence="1 10" id="KW-1003">Cell membrane</keyword>
<dbReference type="GO" id="GO:0050511">
    <property type="term" value="F:undecaprenyldiphospho-muramoylpentapeptide beta-N-acetylglucosaminyltransferase activity"/>
    <property type="evidence" value="ECO:0007669"/>
    <property type="project" value="UniProtKB-UniRule"/>
</dbReference>
<evidence type="ECO:0000259" key="13">
    <source>
        <dbReference type="Pfam" id="PF04101"/>
    </source>
</evidence>
<evidence type="ECO:0000256" key="3">
    <source>
        <dbReference type="ARBA" id="ARBA00022676"/>
    </source>
</evidence>
<evidence type="ECO:0000256" key="4">
    <source>
        <dbReference type="ARBA" id="ARBA00022679"/>
    </source>
</evidence>
<feature type="binding site" evidence="10">
    <location>
        <position position="156"/>
    </location>
    <ligand>
        <name>UDP-N-acetyl-alpha-D-glucosamine</name>
        <dbReference type="ChEBI" id="CHEBI:57705"/>
    </ligand>
</feature>
<dbReference type="AlphaFoldDB" id="A0A561ECA3"/>
<keyword evidence="15" id="KW-1185">Reference proteome</keyword>
<dbReference type="RefSeq" id="WP_425473763.1">
    <property type="nucleotide sequence ID" value="NZ_VIVQ01000001.1"/>
</dbReference>